<evidence type="ECO:0000256" key="1">
    <source>
        <dbReference type="ARBA" id="ARBA00022670"/>
    </source>
</evidence>
<dbReference type="Pfam" id="PF13180">
    <property type="entry name" value="PDZ_2"/>
    <property type="match status" value="1"/>
</dbReference>
<evidence type="ECO:0000259" key="5">
    <source>
        <dbReference type="PROSITE" id="PS50106"/>
    </source>
</evidence>
<protein>
    <submittedName>
        <fullName evidence="6">PDZ domain-containing protein</fullName>
    </submittedName>
</protein>
<gene>
    <name evidence="6" type="ORF">FAB82_23200</name>
</gene>
<comment type="caution">
    <text evidence="6">The sequence shown here is derived from an EMBL/GenBank/DDBJ whole genome shotgun (WGS) entry which is preliminary data.</text>
</comment>
<feature type="domain" description="PDZ" evidence="5">
    <location>
        <begin position="412"/>
        <end position="492"/>
    </location>
</feature>
<dbReference type="AlphaFoldDB" id="A0A4S8PW19"/>
<dbReference type="PRINTS" id="PR00834">
    <property type="entry name" value="PROTEASES2C"/>
</dbReference>
<dbReference type="EMBL" id="STGY01000073">
    <property type="protein sequence ID" value="THV35780.1"/>
    <property type="molecule type" value="Genomic_DNA"/>
</dbReference>
<evidence type="ECO:0000313" key="7">
    <source>
        <dbReference type="Proteomes" id="UP000308760"/>
    </source>
</evidence>
<dbReference type="SUPFAM" id="SSF50156">
    <property type="entry name" value="PDZ domain-like"/>
    <property type="match status" value="1"/>
</dbReference>
<keyword evidence="7" id="KW-1185">Reference proteome</keyword>
<evidence type="ECO:0000256" key="3">
    <source>
        <dbReference type="SAM" id="MobiDB-lite"/>
    </source>
</evidence>
<feature type="compositionally biased region" description="Low complexity" evidence="3">
    <location>
        <begin position="86"/>
        <end position="117"/>
    </location>
</feature>
<feature type="region of interest" description="Disordered" evidence="3">
    <location>
        <begin position="1"/>
        <end position="150"/>
    </location>
</feature>
<accession>A0A4S8PW19</accession>
<reference evidence="6 7" key="2">
    <citation type="submission" date="2019-05" db="EMBL/GenBank/DDBJ databases">
        <title>Glycomyces buryatensis sp. nov.</title>
        <authorList>
            <person name="Nikitina E."/>
        </authorList>
    </citation>
    <scope>NUCLEOTIDE SEQUENCE [LARGE SCALE GENOMIC DNA]</scope>
    <source>
        <strain evidence="6 7">18</strain>
    </source>
</reference>
<sequence>MLLFMSNTESNSVPEGAREPQSPEGTPNRPEAQAAPNPADSTPSTPEPSGSNGETKNLSPDQVTAPAAPDYSQADPAHAGPEFDQAAAAAGPGEAAPSAPVSAYGPGADAAAQPGDGTRIMQPGAPQPAPPAVPHMAAPGGPPPYPPPGGPMYSQPGAPIAPPKQGRGKLVAGALALALLAGGAGGIAGYWLSDGKGGTTTVESVSMDAGDGQTYTDIVNEVSPSVVTIVTDAAEGSGVVYSDDGYIVTNNHVVDGAQSVEVRFSDGSSADAEIVATDATQDLAVIQVSGGEDLTPVAFGDSDSLQVGDVTVAIGSPLGLEGTVTTGIVSALNRSMTVAGEDSQMQSAQGTTLSGLIQTDAAINMGNSGGALVNGNGELVGINSAIATTESGSIGLGFAIPSNTVKDVVDQLIEHGSVEQGYLGVSVSDTDGNGAMVLAVEDGSPAAEAGLQEGDVITKIDDQDVTSAAEVVSVVQSKASGDKVTITFTRDDQEQTTEATLATQ</sequence>
<keyword evidence="4" id="KW-1133">Transmembrane helix</keyword>
<feature type="compositionally biased region" description="Polar residues" evidence="3">
    <location>
        <begin position="39"/>
        <end position="62"/>
    </location>
</feature>
<dbReference type="PROSITE" id="PS50106">
    <property type="entry name" value="PDZ"/>
    <property type="match status" value="1"/>
</dbReference>
<dbReference type="GO" id="GO:0006508">
    <property type="term" value="P:proteolysis"/>
    <property type="evidence" value="ECO:0007669"/>
    <property type="project" value="UniProtKB-KW"/>
</dbReference>
<dbReference type="InterPro" id="IPR036034">
    <property type="entry name" value="PDZ_sf"/>
</dbReference>
<keyword evidence="2" id="KW-0378">Hydrolase</keyword>
<dbReference type="PANTHER" id="PTHR43343">
    <property type="entry name" value="PEPTIDASE S12"/>
    <property type="match status" value="1"/>
</dbReference>
<evidence type="ECO:0000256" key="2">
    <source>
        <dbReference type="ARBA" id="ARBA00022801"/>
    </source>
</evidence>
<dbReference type="InterPro" id="IPR001478">
    <property type="entry name" value="PDZ"/>
</dbReference>
<keyword evidence="4" id="KW-0812">Transmembrane</keyword>
<feature type="compositionally biased region" description="Pro residues" evidence="3">
    <location>
        <begin position="140"/>
        <end position="150"/>
    </location>
</feature>
<dbReference type="Gene3D" id="2.30.42.10">
    <property type="match status" value="1"/>
</dbReference>
<dbReference type="PANTHER" id="PTHR43343:SF3">
    <property type="entry name" value="PROTEASE DO-LIKE 8, CHLOROPLASTIC"/>
    <property type="match status" value="1"/>
</dbReference>
<dbReference type="SUPFAM" id="SSF50494">
    <property type="entry name" value="Trypsin-like serine proteases"/>
    <property type="match status" value="1"/>
</dbReference>
<reference evidence="7" key="1">
    <citation type="submission" date="2019-04" db="EMBL/GenBank/DDBJ databases">
        <title>Nocardioides xinjiangensis sp. nov.</title>
        <authorList>
            <person name="Liu S."/>
        </authorList>
    </citation>
    <scope>NUCLEOTIDE SEQUENCE [LARGE SCALE GENOMIC DNA]</scope>
    <source>
        <strain evidence="7">18</strain>
    </source>
</reference>
<dbReference type="InterPro" id="IPR001940">
    <property type="entry name" value="Peptidase_S1C"/>
</dbReference>
<dbReference type="SMART" id="SM00228">
    <property type="entry name" value="PDZ"/>
    <property type="match status" value="1"/>
</dbReference>
<feature type="compositionally biased region" description="Polar residues" evidence="3">
    <location>
        <begin position="1"/>
        <end position="13"/>
    </location>
</feature>
<feature type="transmembrane region" description="Helical" evidence="4">
    <location>
        <begin position="170"/>
        <end position="192"/>
    </location>
</feature>
<evidence type="ECO:0000256" key="4">
    <source>
        <dbReference type="SAM" id="Phobius"/>
    </source>
</evidence>
<evidence type="ECO:0000313" key="6">
    <source>
        <dbReference type="EMBL" id="THV35780.1"/>
    </source>
</evidence>
<dbReference type="Gene3D" id="2.40.10.120">
    <property type="match status" value="1"/>
</dbReference>
<dbReference type="InterPro" id="IPR009003">
    <property type="entry name" value="Peptidase_S1_PA"/>
</dbReference>
<keyword evidence="4" id="KW-0472">Membrane</keyword>
<dbReference type="GO" id="GO:0004252">
    <property type="term" value="F:serine-type endopeptidase activity"/>
    <property type="evidence" value="ECO:0007669"/>
    <property type="project" value="InterPro"/>
</dbReference>
<name>A0A4S8PW19_9ACTN</name>
<dbReference type="Proteomes" id="UP000308760">
    <property type="component" value="Unassembled WGS sequence"/>
</dbReference>
<proteinExistence type="predicted"/>
<organism evidence="6 7">
    <name type="scientific">Glycomyces buryatensis</name>
    <dbReference type="NCBI Taxonomy" id="2570927"/>
    <lineage>
        <taxon>Bacteria</taxon>
        <taxon>Bacillati</taxon>
        <taxon>Actinomycetota</taxon>
        <taxon>Actinomycetes</taxon>
        <taxon>Glycomycetales</taxon>
        <taxon>Glycomycetaceae</taxon>
        <taxon>Glycomyces</taxon>
    </lineage>
</organism>
<keyword evidence="1" id="KW-0645">Protease</keyword>
<dbReference type="InterPro" id="IPR051201">
    <property type="entry name" value="Chloro_Bact_Ser_Proteases"/>
</dbReference>
<dbReference type="Pfam" id="PF13365">
    <property type="entry name" value="Trypsin_2"/>
    <property type="match status" value="1"/>
</dbReference>
<dbReference type="OrthoDB" id="9758917at2"/>